<dbReference type="EMBL" id="VHIQ01000001">
    <property type="protein sequence ID" value="TPV35989.1"/>
    <property type="molecule type" value="Genomic_DNA"/>
</dbReference>
<dbReference type="RefSeq" id="WP_140988999.1">
    <property type="nucleotide sequence ID" value="NZ_VHIQ01000001.1"/>
</dbReference>
<evidence type="ECO:0000256" key="1">
    <source>
        <dbReference type="SAM" id="Phobius"/>
    </source>
</evidence>
<dbReference type="AlphaFoldDB" id="A0A506PQW0"/>
<evidence type="ECO:0008006" key="4">
    <source>
        <dbReference type="Google" id="ProtNLM"/>
    </source>
</evidence>
<feature type="transmembrane region" description="Helical" evidence="1">
    <location>
        <begin position="15"/>
        <end position="36"/>
    </location>
</feature>
<dbReference type="Proteomes" id="UP000317332">
    <property type="component" value="Unassembled WGS sequence"/>
</dbReference>
<name>A0A506PQW0_9FLAO</name>
<reference evidence="2 3" key="1">
    <citation type="submission" date="2019-06" db="EMBL/GenBank/DDBJ databases">
        <title>Flavobacteriaceae Paucihalobacterium erythroidium CWB-1, complete genome.</title>
        <authorList>
            <person name="Wu S."/>
        </authorList>
    </citation>
    <scope>NUCLEOTIDE SEQUENCE [LARGE SCALE GENOMIC DNA]</scope>
    <source>
        <strain evidence="2 3">CWB-1</strain>
    </source>
</reference>
<gene>
    <name evidence="2" type="ORF">FJ651_03465</name>
</gene>
<evidence type="ECO:0000313" key="3">
    <source>
        <dbReference type="Proteomes" id="UP000317332"/>
    </source>
</evidence>
<keyword evidence="1" id="KW-1133">Transmembrane helix</keyword>
<protein>
    <recommendedName>
        <fullName evidence="4">Prepilin-type N-terminal cleavage/methylation domain-containing protein</fullName>
    </recommendedName>
</protein>
<proteinExistence type="predicted"/>
<evidence type="ECO:0000313" key="2">
    <source>
        <dbReference type="EMBL" id="TPV35989.1"/>
    </source>
</evidence>
<keyword evidence="1" id="KW-0812">Transmembrane</keyword>
<dbReference type="OrthoDB" id="1189466at2"/>
<comment type="caution">
    <text evidence="2">The sequence shown here is derived from an EMBL/GenBank/DDBJ whole genome shotgun (WGS) entry which is preliminary data.</text>
</comment>
<sequence>MRIRLSVKALTLNEMVIVLVISAIVMGMAFAVLRMVQQHMETITKNFEHQTQCRLLEQALWIDFSKCSNITYNSEDAVLTLKQHEEAVLYQFNDNYVLRNLDTIPIGVSEIELFFEAQSREDGLVDAIKLTMFKPLRHKALFVYKINDATTYINTHGL</sequence>
<keyword evidence="1" id="KW-0472">Membrane</keyword>
<accession>A0A506PQW0</accession>
<organism evidence="2 3">
    <name type="scientific">Paucihalobacter ruber</name>
    <dbReference type="NCBI Taxonomy" id="2567861"/>
    <lineage>
        <taxon>Bacteria</taxon>
        <taxon>Pseudomonadati</taxon>
        <taxon>Bacteroidota</taxon>
        <taxon>Flavobacteriia</taxon>
        <taxon>Flavobacteriales</taxon>
        <taxon>Flavobacteriaceae</taxon>
        <taxon>Paucihalobacter</taxon>
    </lineage>
</organism>
<keyword evidence="3" id="KW-1185">Reference proteome</keyword>